<feature type="compositionally biased region" description="Basic and acidic residues" evidence="5">
    <location>
        <begin position="578"/>
        <end position="592"/>
    </location>
</feature>
<dbReference type="Proteomes" id="UP000435649">
    <property type="component" value="Unassembled WGS sequence"/>
</dbReference>
<keyword evidence="6" id="KW-0472">Membrane</keyword>
<reference evidence="8 9" key="1">
    <citation type="submission" date="2019-08" db="EMBL/GenBank/DDBJ databases">
        <title>In-depth cultivation of the pig gut microbiome towards novel bacterial diversity and tailored functional studies.</title>
        <authorList>
            <person name="Wylensek D."/>
            <person name="Hitch T.C.A."/>
            <person name="Clavel T."/>
        </authorList>
    </citation>
    <scope>NUCLEOTIDE SEQUENCE [LARGE SCALE GENOMIC DNA]</scope>
    <source>
        <strain evidence="8 9">BBE-744-WT-12</strain>
    </source>
</reference>
<dbReference type="AlphaFoldDB" id="A0A844G1D2"/>
<keyword evidence="6" id="KW-1133">Transmembrane helix</keyword>
<feature type="compositionally biased region" description="Low complexity" evidence="5">
    <location>
        <begin position="406"/>
        <end position="418"/>
    </location>
</feature>
<dbReference type="GO" id="GO:0005524">
    <property type="term" value="F:ATP binding"/>
    <property type="evidence" value="ECO:0007669"/>
    <property type="project" value="UniProtKB-KW"/>
</dbReference>
<name>A0A844G1D2_9BACT</name>
<dbReference type="PANTHER" id="PTHR43289">
    <property type="entry name" value="MITOGEN-ACTIVATED PROTEIN KINASE KINASE KINASE 20-RELATED"/>
    <property type="match status" value="1"/>
</dbReference>
<dbReference type="Gene3D" id="1.10.510.10">
    <property type="entry name" value="Transferase(Phosphotransferase) domain 1"/>
    <property type="match status" value="1"/>
</dbReference>
<keyword evidence="1" id="KW-0808">Transferase</keyword>
<dbReference type="InterPro" id="IPR011009">
    <property type="entry name" value="Kinase-like_dom_sf"/>
</dbReference>
<dbReference type="PROSITE" id="PS00108">
    <property type="entry name" value="PROTEIN_KINASE_ST"/>
    <property type="match status" value="1"/>
</dbReference>
<evidence type="ECO:0000256" key="3">
    <source>
        <dbReference type="ARBA" id="ARBA00022777"/>
    </source>
</evidence>
<keyword evidence="9" id="KW-1185">Reference proteome</keyword>
<evidence type="ECO:0000256" key="4">
    <source>
        <dbReference type="ARBA" id="ARBA00022840"/>
    </source>
</evidence>
<dbReference type="GO" id="GO:0004674">
    <property type="term" value="F:protein serine/threonine kinase activity"/>
    <property type="evidence" value="ECO:0007669"/>
    <property type="project" value="TreeGrafter"/>
</dbReference>
<protein>
    <submittedName>
        <fullName evidence="8">Protein kinase</fullName>
    </submittedName>
</protein>
<dbReference type="RefSeq" id="WP_154417121.1">
    <property type="nucleotide sequence ID" value="NZ_CALXOB010000006.1"/>
</dbReference>
<dbReference type="CDD" id="cd14014">
    <property type="entry name" value="STKc_PknB_like"/>
    <property type="match status" value="1"/>
</dbReference>
<feature type="domain" description="Protein kinase" evidence="7">
    <location>
        <begin position="50"/>
        <end position="313"/>
    </location>
</feature>
<dbReference type="InterPro" id="IPR008271">
    <property type="entry name" value="Ser/Thr_kinase_AS"/>
</dbReference>
<feature type="transmembrane region" description="Helical" evidence="6">
    <location>
        <begin position="494"/>
        <end position="519"/>
    </location>
</feature>
<keyword evidence="3 8" id="KW-0418">Kinase</keyword>
<feature type="compositionally biased region" description="Basic and acidic residues" evidence="5">
    <location>
        <begin position="425"/>
        <end position="445"/>
    </location>
</feature>
<dbReference type="SUPFAM" id="SSF56112">
    <property type="entry name" value="Protein kinase-like (PK-like)"/>
    <property type="match status" value="1"/>
</dbReference>
<evidence type="ECO:0000256" key="1">
    <source>
        <dbReference type="ARBA" id="ARBA00022679"/>
    </source>
</evidence>
<gene>
    <name evidence="8" type="ORF">FYJ85_04555</name>
</gene>
<feature type="region of interest" description="Disordered" evidence="5">
    <location>
        <begin position="367"/>
        <end position="388"/>
    </location>
</feature>
<feature type="region of interest" description="Disordered" evidence="5">
    <location>
        <begin position="406"/>
        <end position="486"/>
    </location>
</feature>
<dbReference type="Gene3D" id="3.30.200.20">
    <property type="entry name" value="Phosphorylase Kinase, domain 1"/>
    <property type="match status" value="1"/>
</dbReference>
<evidence type="ECO:0000313" key="8">
    <source>
        <dbReference type="EMBL" id="MST96319.1"/>
    </source>
</evidence>
<dbReference type="PROSITE" id="PS50011">
    <property type="entry name" value="PROTEIN_KINASE_DOM"/>
    <property type="match status" value="1"/>
</dbReference>
<evidence type="ECO:0000256" key="6">
    <source>
        <dbReference type="SAM" id="Phobius"/>
    </source>
</evidence>
<keyword evidence="4" id="KW-0067">ATP-binding</keyword>
<feature type="region of interest" description="Disordered" evidence="5">
    <location>
        <begin position="546"/>
        <end position="592"/>
    </location>
</feature>
<dbReference type="PANTHER" id="PTHR43289:SF6">
    <property type="entry name" value="SERINE_THREONINE-PROTEIN KINASE NEKL-3"/>
    <property type="match status" value="1"/>
</dbReference>
<organism evidence="8 9">
    <name type="scientific">Victivallis lenta</name>
    <dbReference type="NCBI Taxonomy" id="2606640"/>
    <lineage>
        <taxon>Bacteria</taxon>
        <taxon>Pseudomonadati</taxon>
        <taxon>Lentisphaerota</taxon>
        <taxon>Lentisphaeria</taxon>
        <taxon>Victivallales</taxon>
        <taxon>Victivallaceae</taxon>
        <taxon>Victivallis</taxon>
    </lineage>
</organism>
<dbReference type="Pfam" id="PF00069">
    <property type="entry name" value="Pkinase"/>
    <property type="match status" value="1"/>
</dbReference>
<evidence type="ECO:0000256" key="5">
    <source>
        <dbReference type="SAM" id="MobiDB-lite"/>
    </source>
</evidence>
<evidence type="ECO:0000313" key="9">
    <source>
        <dbReference type="Proteomes" id="UP000435649"/>
    </source>
</evidence>
<evidence type="ECO:0000256" key="2">
    <source>
        <dbReference type="ARBA" id="ARBA00022741"/>
    </source>
</evidence>
<proteinExistence type="predicted"/>
<sequence>MVMKIYCEKCKKVFEAEKPEEGNQVSCTFCKEKVDFPESPTSPGAVIGDFLIEKEISKGGMGEVYLARQLSLDRPVALKVLQAKFLNDKEYVESFFREARAAGRISHPNVVQAYAVGEENGIFYFAMEYIRGKTMKEILKQEKTIEFRKAAKIIREVASALECAWRDEKLVHQDIKPDNIMLDANGFAKLADLGLARVAGINDKEACEGDEVLGTPQYISPEQLTGIPTDVRSDIYSLGATFYQFVTGRFPYVADSAEEIAKMHVAGNLQPPKEVNPELPDELNTIIMKMMARNIEDRYQTPATLIKALDLYLQNSVHAGAGAVPQLKFRLPGAGQNAGAPRTPFGGGAAKTPFAAAGARTPFAARGPAAAMPKANPPKPAVPSAVPKAVPPKAVTPVVAPKVAAPVAAPKPAPSVAAESSGKVTDVKKLDDKEVKKNNEKKSDDDALALKVVPKAEKPAAPPVETPEESGKGKKKEKKKKEKEDGERNIGKTVMMAIGTLIMLLITLGCLGGAFYFLAAGNKLPSAIQPYGDKLVAMIQGKENKLPTLNLPSDPGQRKPDDKTAGPADLSKTPKPAEGQKPEEQPKPKIETRREYLAAIDKLMERIRSNPDDRVGFLEESDRFFRQFPNFQTPEEETALRPFLNAFHRVDEVARVAPARAAAHAEFTTALGKRHAAAEAAERELAEKQERERQQREQAEAERKRLAEEKAKRDAEAKAVAAKRLAEVMPKLRPLFGKVANSFLVAARTGNTIGFNRDLSELRMFPFVPGESAEEMRILNQLNTFGSDLPNELKNLRAFVERLGKITPDNDSFSIEMPNRDLLTITGVKPDSITAVDGLGKQVPFDLSDSRVRTIFIQRLERRLKLQKPGFYLDMMTGNFTPETEREAADHAFWKTYYKPFMTAYFFDRLTAADAAAKAALEKRYGKLPEFQAALEAMK</sequence>
<feature type="region of interest" description="Disordered" evidence="5">
    <location>
        <begin position="686"/>
        <end position="711"/>
    </location>
</feature>
<evidence type="ECO:0000259" key="7">
    <source>
        <dbReference type="PROSITE" id="PS50011"/>
    </source>
</evidence>
<dbReference type="InterPro" id="IPR000719">
    <property type="entry name" value="Prot_kinase_dom"/>
</dbReference>
<keyword evidence="2" id="KW-0547">Nucleotide-binding</keyword>
<comment type="caution">
    <text evidence="8">The sequence shown here is derived from an EMBL/GenBank/DDBJ whole genome shotgun (WGS) entry which is preliminary data.</text>
</comment>
<dbReference type="SMART" id="SM00220">
    <property type="entry name" value="S_TKc"/>
    <property type="match status" value="1"/>
</dbReference>
<dbReference type="EMBL" id="VUNS01000003">
    <property type="protein sequence ID" value="MST96319.1"/>
    <property type="molecule type" value="Genomic_DNA"/>
</dbReference>
<keyword evidence="6" id="KW-0812">Transmembrane</keyword>
<accession>A0A844G1D2</accession>